<evidence type="ECO:0000259" key="8">
    <source>
        <dbReference type="Pfam" id="PF01432"/>
    </source>
</evidence>
<proteinExistence type="inferred from homology"/>
<protein>
    <submittedName>
        <fullName evidence="9">Peptidase M3</fullName>
    </submittedName>
</protein>
<dbReference type="GO" id="GO:0005829">
    <property type="term" value="C:cytosol"/>
    <property type="evidence" value="ECO:0007669"/>
    <property type="project" value="UniProtKB-ARBA"/>
</dbReference>
<dbReference type="SUPFAM" id="SSF55486">
    <property type="entry name" value="Metalloproteases ('zincins'), catalytic domain"/>
    <property type="match status" value="1"/>
</dbReference>
<dbReference type="PANTHER" id="PTHR43660:SF1">
    <property type="entry name" value="DIPEPTIDYL CARBOXYPEPTIDASE"/>
    <property type="match status" value="1"/>
</dbReference>
<evidence type="ECO:0000313" key="9">
    <source>
        <dbReference type="EMBL" id="PXY02292.1"/>
    </source>
</evidence>
<evidence type="ECO:0000256" key="1">
    <source>
        <dbReference type="ARBA" id="ARBA00006040"/>
    </source>
</evidence>
<dbReference type="AlphaFoldDB" id="A0A2V4A0L8"/>
<dbReference type="Pfam" id="PF01432">
    <property type="entry name" value="Peptidase_M3"/>
    <property type="match status" value="1"/>
</dbReference>
<dbReference type="EMBL" id="QFLI01000002">
    <property type="protein sequence ID" value="PXY02292.1"/>
    <property type="molecule type" value="Genomic_DNA"/>
</dbReference>
<accession>A0A2V4A0L8</accession>
<dbReference type="FunFam" id="3.40.390.10:FF:000009">
    <property type="entry name" value="Oligopeptidase A"/>
    <property type="match status" value="1"/>
</dbReference>
<dbReference type="Gene3D" id="1.10.1370.40">
    <property type="match status" value="1"/>
</dbReference>
<dbReference type="InterPro" id="IPR034005">
    <property type="entry name" value="M3A_DCP"/>
</dbReference>
<dbReference type="GO" id="GO:0004222">
    <property type="term" value="F:metalloendopeptidase activity"/>
    <property type="evidence" value="ECO:0007669"/>
    <property type="project" value="InterPro"/>
</dbReference>
<dbReference type="GO" id="GO:0046872">
    <property type="term" value="F:metal ion binding"/>
    <property type="evidence" value="ECO:0007669"/>
    <property type="project" value="UniProtKB-UniRule"/>
</dbReference>
<dbReference type="GO" id="GO:0004180">
    <property type="term" value="F:carboxypeptidase activity"/>
    <property type="evidence" value="ECO:0007669"/>
    <property type="project" value="TreeGrafter"/>
</dbReference>
<keyword evidence="2 7" id="KW-0645">Protease</keyword>
<dbReference type="PANTHER" id="PTHR43660">
    <property type="entry name" value="DIPEPTIDYL CARBOXYPEPTIDASE"/>
    <property type="match status" value="1"/>
</dbReference>
<keyword evidence="10" id="KW-1185">Reference proteome</keyword>
<keyword evidence="6 7" id="KW-0482">Metalloprotease</keyword>
<sequence>MGKNPSKDRVFLLFWRSNNFNINTKPNKVKKTFLYLLVAGMAFTACDGKKSEQKTDNPFFAEYNTPHQTPPFDLIKFEHFEPAFMKGMEEGRAEIDAIANSKEAPTFENTILAYEKSGALLDKVGNVFYNIKGSENNDSIAALAKRLSPITTKYYGDISLNENLFKRIKTVYEQKDQLELSVEEQTMLEKIYQGFVRGGANLPADKKEKLRAIDSEISSLTLQFGENVLNETNAFELVIDKKEDLAGLPAGVVAAAAETAKAKGKEGKWVFTTQKPSMLPFLQYADKRELRKKLYMGYVNRGNNNNEYDNKEIAKKLVNLRIQRAKLFGYNNYAEYVLEKNMAKTPEKAFELLNKLWKAALPNAKKEVKEMQKIINKEGGKFKLASWDWWYYADKVKKAKYNLDEEELRPYFEINNVREGAFALANKLWGVKFIERNDIPKFNPENQVFEMQEADGSHIGIFYMDFHPRTSKRGGAWMSSFRKQSGFGTDKEVTPIIMNICNFTKAVGDTPALLTPDEVETLFHEFGHALHGFFSKCKYNYLSGTSVARDFVELPSQVMENWCFEPEMLAIYAKHYKTGEVIPAELVKKIQDAGKFNQGFATVEYLAASMLDMKYHTLTEELTEDVMTFEKNYLEGLGLIPEIYSRYRSTYFNHIFAGGYSAGYYAYIWAGVLDTDAFQAFKETNLFDKQTAKLFRDNVLSRGGTEDPMKLYKQFRGAEPSIEPLLNKRGLK</sequence>
<evidence type="ECO:0000256" key="5">
    <source>
        <dbReference type="ARBA" id="ARBA00022833"/>
    </source>
</evidence>
<keyword evidence="3 7" id="KW-0479">Metal-binding</keyword>
<dbReference type="Gene3D" id="1.10.1370.10">
    <property type="entry name" value="Neurolysin, domain 3"/>
    <property type="match status" value="1"/>
</dbReference>
<comment type="caution">
    <text evidence="9">The sequence shown here is derived from an EMBL/GenBank/DDBJ whole genome shotgun (WGS) entry which is preliminary data.</text>
</comment>
<evidence type="ECO:0000256" key="7">
    <source>
        <dbReference type="RuleBase" id="RU003435"/>
    </source>
</evidence>
<evidence type="ECO:0000256" key="3">
    <source>
        <dbReference type="ARBA" id="ARBA00022723"/>
    </source>
</evidence>
<organism evidence="9 10">
    <name type="scientific">Marinifilum breve</name>
    <dbReference type="NCBI Taxonomy" id="2184082"/>
    <lineage>
        <taxon>Bacteria</taxon>
        <taxon>Pseudomonadati</taxon>
        <taxon>Bacteroidota</taxon>
        <taxon>Bacteroidia</taxon>
        <taxon>Marinilabiliales</taxon>
        <taxon>Marinifilaceae</taxon>
    </lineage>
</organism>
<dbReference type="InterPro" id="IPR024079">
    <property type="entry name" value="MetalloPept_cat_dom_sf"/>
</dbReference>
<evidence type="ECO:0000256" key="2">
    <source>
        <dbReference type="ARBA" id="ARBA00022670"/>
    </source>
</evidence>
<dbReference type="InterPro" id="IPR024077">
    <property type="entry name" value="Neurolysin/TOP_dom2"/>
</dbReference>
<keyword evidence="5 7" id="KW-0862">Zinc</keyword>
<dbReference type="InterPro" id="IPR045090">
    <property type="entry name" value="Pept_M3A_M3B"/>
</dbReference>
<evidence type="ECO:0000256" key="4">
    <source>
        <dbReference type="ARBA" id="ARBA00022801"/>
    </source>
</evidence>
<feature type="domain" description="Peptidase M3A/M3B catalytic" evidence="8">
    <location>
        <begin position="281"/>
        <end position="730"/>
    </location>
</feature>
<dbReference type="Gene3D" id="3.40.390.10">
    <property type="entry name" value="Collagenase (Catalytic Domain)"/>
    <property type="match status" value="1"/>
</dbReference>
<gene>
    <name evidence="9" type="ORF">DF185_06500</name>
</gene>
<reference evidence="9 10" key="1">
    <citation type="submission" date="2018-05" db="EMBL/GenBank/DDBJ databases">
        <title>Marinifilum breve JC075T sp. nov., a marine bacterium isolated from Yongle Blue Hole in the South China Sea.</title>
        <authorList>
            <person name="Fu T."/>
        </authorList>
    </citation>
    <scope>NUCLEOTIDE SEQUENCE [LARGE SCALE GENOMIC DNA]</scope>
    <source>
        <strain evidence="9 10">JC075</strain>
    </source>
</reference>
<comment type="cofactor">
    <cofactor evidence="7">
        <name>Zn(2+)</name>
        <dbReference type="ChEBI" id="CHEBI:29105"/>
    </cofactor>
    <text evidence="7">Binds 1 zinc ion.</text>
</comment>
<dbReference type="CDD" id="cd06456">
    <property type="entry name" value="M3A_DCP"/>
    <property type="match status" value="1"/>
</dbReference>
<evidence type="ECO:0000256" key="6">
    <source>
        <dbReference type="ARBA" id="ARBA00023049"/>
    </source>
</evidence>
<evidence type="ECO:0000313" key="10">
    <source>
        <dbReference type="Proteomes" id="UP000248079"/>
    </source>
</evidence>
<keyword evidence="4 7" id="KW-0378">Hydrolase</keyword>
<dbReference type="InterPro" id="IPR001567">
    <property type="entry name" value="Pept_M3A_M3B_dom"/>
</dbReference>
<dbReference type="GO" id="GO:0006508">
    <property type="term" value="P:proteolysis"/>
    <property type="evidence" value="ECO:0007669"/>
    <property type="project" value="UniProtKB-KW"/>
</dbReference>
<comment type="similarity">
    <text evidence="1 7">Belongs to the peptidase M3 family.</text>
</comment>
<name>A0A2V4A0L8_9BACT</name>
<dbReference type="Proteomes" id="UP000248079">
    <property type="component" value="Unassembled WGS sequence"/>
</dbReference>
<dbReference type="OrthoDB" id="9773538at2"/>